<feature type="domain" description="Serine aminopeptidase S33" evidence="2">
    <location>
        <begin position="138"/>
        <end position="372"/>
    </location>
</feature>
<reference evidence="3 4" key="1">
    <citation type="journal article" date="2011" name="PLoS Genet.">
        <title>Genomic analysis of the necrotrophic fungal pathogens Sclerotinia sclerotiorum and Botrytis cinerea.</title>
        <authorList>
            <person name="Amselem J."/>
            <person name="Cuomo C.A."/>
            <person name="van Kan J.A."/>
            <person name="Viaud M."/>
            <person name="Benito E.P."/>
            <person name="Couloux A."/>
            <person name="Coutinho P.M."/>
            <person name="de Vries R.P."/>
            <person name="Dyer P.S."/>
            <person name="Fillinger S."/>
            <person name="Fournier E."/>
            <person name="Gout L."/>
            <person name="Hahn M."/>
            <person name="Kohn L."/>
            <person name="Lapalu N."/>
            <person name="Plummer K.M."/>
            <person name="Pradier J.M."/>
            <person name="Quevillon E."/>
            <person name="Sharon A."/>
            <person name="Simon A."/>
            <person name="ten Have A."/>
            <person name="Tudzynski B."/>
            <person name="Tudzynski P."/>
            <person name="Wincker P."/>
            <person name="Andrew M."/>
            <person name="Anthouard V."/>
            <person name="Beever R.E."/>
            <person name="Beffa R."/>
            <person name="Benoit I."/>
            <person name="Bouzid O."/>
            <person name="Brault B."/>
            <person name="Chen Z."/>
            <person name="Choquer M."/>
            <person name="Collemare J."/>
            <person name="Cotton P."/>
            <person name="Danchin E.G."/>
            <person name="Da Silva C."/>
            <person name="Gautier A."/>
            <person name="Giraud C."/>
            <person name="Giraud T."/>
            <person name="Gonzalez C."/>
            <person name="Grossetete S."/>
            <person name="Guldener U."/>
            <person name="Henrissat B."/>
            <person name="Howlett B.J."/>
            <person name="Kodira C."/>
            <person name="Kretschmer M."/>
            <person name="Lappartient A."/>
            <person name="Leroch M."/>
            <person name="Levis C."/>
            <person name="Mauceli E."/>
            <person name="Neuveglise C."/>
            <person name="Oeser B."/>
            <person name="Pearson M."/>
            <person name="Poulain J."/>
            <person name="Poussereau N."/>
            <person name="Quesneville H."/>
            <person name="Rascle C."/>
            <person name="Schumacher J."/>
            <person name="Segurens B."/>
            <person name="Sexton A."/>
            <person name="Silva E."/>
            <person name="Sirven C."/>
            <person name="Soanes D.M."/>
            <person name="Talbot N.J."/>
            <person name="Templeton M."/>
            <person name="Yandava C."/>
            <person name="Yarden O."/>
            <person name="Zeng Q."/>
            <person name="Rollins J.A."/>
            <person name="Lebrun M.H."/>
            <person name="Dickman M."/>
        </authorList>
    </citation>
    <scope>NUCLEOTIDE SEQUENCE [LARGE SCALE GENOMIC DNA]</scope>
    <source>
        <strain evidence="3 4">B05.10</strain>
    </source>
</reference>
<dbReference type="Proteomes" id="UP000001798">
    <property type="component" value="Chromosome 7"/>
</dbReference>
<evidence type="ECO:0000313" key="4">
    <source>
        <dbReference type="Proteomes" id="UP000001798"/>
    </source>
</evidence>
<dbReference type="SUPFAM" id="SSF53474">
    <property type="entry name" value="alpha/beta-Hydrolases"/>
    <property type="match status" value="1"/>
</dbReference>
<gene>
    <name evidence="3" type="ORF">BCIN_07g01020</name>
</gene>
<dbReference type="PANTHER" id="PTHR34853">
    <property type="match status" value="1"/>
</dbReference>
<dbReference type="GO" id="GO:0004806">
    <property type="term" value="F:triacylglycerol lipase activity"/>
    <property type="evidence" value="ECO:0007669"/>
    <property type="project" value="UniProtKB-UniRule"/>
</dbReference>
<dbReference type="PANTHER" id="PTHR34853:SF1">
    <property type="entry name" value="LIPASE 5"/>
    <property type="match status" value="1"/>
</dbReference>
<dbReference type="InterPro" id="IPR005152">
    <property type="entry name" value="Lipase_secreted"/>
</dbReference>
<evidence type="ECO:0000256" key="1">
    <source>
        <dbReference type="PIRNR" id="PIRNR029171"/>
    </source>
</evidence>
<comment type="similarity">
    <text evidence="1">Belongs to the AB hydrolase superfamily. Lipase family.</text>
</comment>
<organism evidence="3 4">
    <name type="scientific">Botryotinia fuckeliana (strain B05.10)</name>
    <name type="common">Noble rot fungus</name>
    <name type="synonym">Botrytis cinerea</name>
    <dbReference type="NCBI Taxonomy" id="332648"/>
    <lineage>
        <taxon>Eukaryota</taxon>
        <taxon>Fungi</taxon>
        <taxon>Dikarya</taxon>
        <taxon>Ascomycota</taxon>
        <taxon>Pezizomycotina</taxon>
        <taxon>Leotiomycetes</taxon>
        <taxon>Helotiales</taxon>
        <taxon>Sclerotiniaceae</taxon>
        <taxon>Botrytis</taxon>
    </lineage>
</organism>
<dbReference type="AlphaFoldDB" id="A0A384JLU0"/>
<sequence length="436" mass="47067">MSESLLSEFPQGVSDAIQYERSLWAHSAEEDAAFYSVSGIDMASAQPGTPIKVQEDANVPQNYTLPPNTAVSRFIYVSESLSGERRPVSGYVLWPYMPRLDANGGNQVVAWAHGTSGTTVSTAPSKFKNLWNHFIAPYQLVLQGYVVVATDYAGLGVGKDQNNHSIAHDFFASSSVATDVVYSIQAAKKAFPQLSESFVVLGHSQGGGATWGVAQKHAVSKIPGYLGAIAISPATSVLDNPEPFGSLIAATMAPGIAALYPEFDYNDFFTPDGLELFQKIVKLDCASSTTIPILLTLAGNLLKPDWTSNEWLLKYDNLTANGGRKISGPLLVIQGDNDPMVNYNNTVKKLGAALDLSPTSHVQLFRLPGTSHTPAVTGSQRIWMDWIADRFAGVQLQPFDKNASFTSVVTPARNLSSYVPELNWFVGPATEPYQTP</sequence>
<dbReference type="PIRSF" id="PIRSF029171">
    <property type="entry name" value="Esterase_LipA"/>
    <property type="match status" value="1"/>
</dbReference>
<evidence type="ECO:0000259" key="2">
    <source>
        <dbReference type="Pfam" id="PF12146"/>
    </source>
</evidence>
<dbReference type="KEGG" id="bfu:BCIN_07g01020"/>
<dbReference type="InterPro" id="IPR022742">
    <property type="entry name" value="Hydrolase_4"/>
</dbReference>
<reference evidence="3 4" key="3">
    <citation type="journal article" date="2017" name="Mol. Plant Pathol.">
        <title>A gapless genome sequence of the fungus Botrytis cinerea.</title>
        <authorList>
            <person name="Van Kan J.A."/>
            <person name="Stassen J.H."/>
            <person name="Mosbach A."/>
            <person name="Van Der Lee T.A."/>
            <person name="Faino L."/>
            <person name="Farmer A.D."/>
            <person name="Papasotiriou D.G."/>
            <person name="Zhou S."/>
            <person name="Seidl M.F."/>
            <person name="Cottam E."/>
            <person name="Edel D."/>
            <person name="Hahn M."/>
            <person name="Schwartz D.C."/>
            <person name="Dietrich R.A."/>
            <person name="Widdison S."/>
            <person name="Scalliet G."/>
        </authorList>
    </citation>
    <scope>NUCLEOTIDE SEQUENCE [LARGE SCALE GENOMIC DNA]</scope>
    <source>
        <strain evidence="3 4">B05.10</strain>
    </source>
</reference>
<protein>
    <recommendedName>
        <fullName evidence="2">Serine aminopeptidase S33 domain-containing protein</fullName>
    </recommendedName>
</protein>
<accession>A0A384JLU0</accession>
<reference evidence="3 4" key="2">
    <citation type="journal article" date="2012" name="Eukaryot. Cell">
        <title>Genome update of Botrytis cinerea strains B05.10 and T4.</title>
        <authorList>
            <person name="Staats M."/>
            <person name="van Kan J.A."/>
        </authorList>
    </citation>
    <scope>NUCLEOTIDE SEQUENCE [LARGE SCALE GENOMIC DNA]</scope>
    <source>
        <strain evidence="3 4">B05.10</strain>
    </source>
</reference>
<dbReference type="Gene3D" id="3.40.50.1820">
    <property type="entry name" value="alpha/beta hydrolase"/>
    <property type="match status" value="2"/>
</dbReference>
<name>A0A384JLU0_BOTFB</name>
<dbReference type="InterPro" id="IPR029058">
    <property type="entry name" value="AB_hydrolase_fold"/>
</dbReference>
<proteinExistence type="inferred from homology"/>
<dbReference type="GO" id="GO:0016042">
    <property type="term" value="P:lipid catabolic process"/>
    <property type="evidence" value="ECO:0007669"/>
    <property type="project" value="UniProtKB-UniRule"/>
</dbReference>
<dbReference type="EMBL" id="CP009811">
    <property type="protein sequence ID" value="ATZ51470.1"/>
    <property type="molecule type" value="Genomic_DNA"/>
</dbReference>
<dbReference type="OrthoDB" id="5382058at2759"/>
<dbReference type="GeneID" id="5436674"/>
<evidence type="ECO:0000313" key="3">
    <source>
        <dbReference type="EMBL" id="ATZ51470.1"/>
    </source>
</evidence>
<keyword evidence="4" id="KW-1185">Reference proteome</keyword>
<dbReference type="VEuPathDB" id="FungiDB:Bcin07g01020"/>
<dbReference type="RefSeq" id="XP_001556105.2">
    <property type="nucleotide sequence ID" value="XM_001556055.2"/>
</dbReference>
<dbReference type="Pfam" id="PF12146">
    <property type="entry name" value="Hydrolase_4"/>
    <property type="match status" value="1"/>
</dbReference>